<evidence type="ECO:0000313" key="2">
    <source>
        <dbReference type="EMBL" id="KAG0311889.1"/>
    </source>
</evidence>
<dbReference type="EMBL" id="JAAAIN010000666">
    <property type="protein sequence ID" value="KAG0311889.1"/>
    <property type="molecule type" value="Genomic_DNA"/>
</dbReference>
<organism evidence="2 3">
    <name type="scientific">Linnemannia gamsii</name>
    <dbReference type="NCBI Taxonomy" id="64522"/>
    <lineage>
        <taxon>Eukaryota</taxon>
        <taxon>Fungi</taxon>
        <taxon>Fungi incertae sedis</taxon>
        <taxon>Mucoromycota</taxon>
        <taxon>Mortierellomycotina</taxon>
        <taxon>Mortierellomycetes</taxon>
        <taxon>Mortierellales</taxon>
        <taxon>Mortierellaceae</taxon>
        <taxon>Linnemannia</taxon>
    </lineage>
</organism>
<dbReference type="Proteomes" id="UP000823405">
    <property type="component" value="Unassembled WGS sequence"/>
</dbReference>
<evidence type="ECO:0000313" key="3">
    <source>
        <dbReference type="Proteomes" id="UP000823405"/>
    </source>
</evidence>
<dbReference type="AlphaFoldDB" id="A0A9P6R8A9"/>
<sequence length="89" mass="9901">MALPTLMSPLFKEPNANDDDGAHDGGDEDEDEDGERRERQRMSSLYLSELTSEASRFQELTCLADSSILCNFKGPTYPERISPGAGFNR</sequence>
<name>A0A9P6R8A9_9FUNG</name>
<keyword evidence="3" id="KW-1185">Reference proteome</keyword>
<protein>
    <submittedName>
        <fullName evidence="2">Uncharacterized protein</fullName>
    </submittedName>
</protein>
<reference evidence="2" key="1">
    <citation type="journal article" date="2020" name="Fungal Divers.">
        <title>Resolving the Mortierellaceae phylogeny through synthesis of multi-gene phylogenetics and phylogenomics.</title>
        <authorList>
            <person name="Vandepol N."/>
            <person name="Liber J."/>
            <person name="Desiro A."/>
            <person name="Na H."/>
            <person name="Kennedy M."/>
            <person name="Barry K."/>
            <person name="Grigoriev I.V."/>
            <person name="Miller A.N."/>
            <person name="O'Donnell K."/>
            <person name="Stajich J.E."/>
            <person name="Bonito G."/>
        </authorList>
    </citation>
    <scope>NUCLEOTIDE SEQUENCE</scope>
    <source>
        <strain evidence="2">NVP60</strain>
    </source>
</reference>
<accession>A0A9P6R8A9</accession>
<evidence type="ECO:0000256" key="1">
    <source>
        <dbReference type="SAM" id="MobiDB-lite"/>
    </source>
</evidence>
<proteinExistence type="predicted"/>
<gene>
    <name evidence="2" type="ORF">BGZ97_011570</name>
</gene>
<feature type="region of interest" description="Disordered" evidence="1">
    <location>
        <begin position="1"/>
        <end position="44"/>
    </location>
</feature>
<comment type="caution">
    <text evidence="2">The sequence shown here is derived from an EMBL/GenBank/DDBJ whole genome shotgun (WGS) entry which is preliminary data.</text>
</comment>